<feature type="region of interest" description="Disordered" evidence="1">
    <location>
        <begin position="158"/>
        <end position="186"/>
    </location>
</feature>
<feature type="compositionally biased region" description="Polar residues" evidence="1">
    <location>
        <begin position="226"/>
        <end position="239"/>
    </location>
</feature>
<keyword evidence="4" id="KW-1185">Reference proteome</keyword>
<evidence type="ECO:0000256" key="2">
    <source>
        <dbReference type="SAM" id="Phobius"/>
    </source>
</evidence>
<accession>A0A4Y7KNY5</accession>
<keyword evidence="2" id="KW-0812">Transmembrane</keyword>
<feature type="transmembrane region" description="Helical" evidence="2">
    <location>
        <begin position="477"/>
        <end position="495"/>
    </location>
</feature>
<feature type="transmembrane region" description="Helical" evidence="2">
    <location>
        <begin position="545"/>
        <end position="565"/>
    </location>
</feature>
<dbReference type="Proteomes" id="UP000316621">
    <property type="component" value="Chromosome 8"/>
</dbReference>
<feature type="compositionally biased region" description="Polar residues" evidence="1">
    <location>
        <begin position="1"/>
        <end position="30"/>
    </location>
</feature>
<dbReference type="EMBL" id="CM010722">
    <property type="protein sequence ID" value="RZC74050.1"/>
    <property type="molecule type" value="Genomic_DNA"/>
</dbReference>
<dbReference type="AlphaFoldDB" id="A0A4Y7KNY5"/>
<feature type="compositionally biased region" description="Basic and acidic residues" evidence="1">
    <location>
        <begin position="241"/>
        <end position="266"/>
    </location>
</feature>
<sequence>MIVAAVSTSNGTNRTNEIGSPSAEHSTAGNAPTKDELEVEVSSPNAEKSLVNGTNLHETLINEVEQTGFHVERPVENGYSNVKLVGNKHVQFGEVEVSNTEEEVIEWDVERVIEEQETHDLICPNCKACITKRVILRKRKRSVPITEDTRETKKFGTPTRSILKTDPSTSSSNSQGHYAGAIPGAPDTNERRNDVFRCFSCFSFFIPTVAGFRLFRCFGFDDEESLPNSQPTPSPNQGTRLPKEVKLVGEVTPDGKRTADSDDKNESIPSLSTTFPFLEPAHGNDQVKDAIGKIEVEEQNVIVSPLQGTTTMEEIQRDTTENPKSSRKEIDGGGDVILDIVDAPKGSGYSPSVQLNIVPAAPLVPLARGTESLANEQGSVTATRSREWDILKSIVYGGLVEAIMSLGVVSSAAGADATTLNIVALGMASLVSGLLVIIHGLGELKSDQHERVTEVEDEKVDRYEELLGRRRNFRRHAIVVVLSYLVFGLLPPIIYGFSFRNSNNKDYKMLSVAAVSLICIILLAIGKAHTHRPPWSNSSYIKTTLYFVSIGLATSGLSFVLGEVVKKLLEKFALLEPNASFSPSPPSSSFLLGQTIPSIAESSAWASY</sequence>
<protein>
    <recommendedName>
        <fullName evidence="5">Membrane protein of ER body-like protein</fullName>
    </recommendedName>
</protein>
<proteinExistence type="predicted"/>
<evidence type="ECO:0008006" key="5">
    <source>
        <dbReference type="Google" id="ProtNLM"/>
    </source>
</evidence>
<evidence type="ECO:0000313" key="4">
    <source>
        <dbReference type="Proteomes" id="UP000316621"/>
    </source>
</evidence>
<feature type="transmembrane region" description="Helical" evidence="2">
    <location>
        <begin position="394"/>
        <end position="414"/>
    </location>
</feature>
<feature type="region of interest" description="Disordered" evidence="1">
    <location>
        <begin position="224"/>
        <end position="279"/>
    </location>
</feature>
<dbReference type="STRING" id="3469.A0A4Y7KNY5"/>
<evidence type="ECO:0000256" key="1">
    <source>
        <dbReference type="SAM" id="MobiDB-lite"/>
    </source>
</evidence>
<feature type="transmembrane region" description="Helical" evidence="2">
    <location>
        <begin position="420"/>
        <end position="441"/>
    </location>
</feature>
<name>A0A4Y7KNY5_PAPSO</name>
<evidence type="ECO:0000313" key="3">
    <source>
        <dbReference type="EMBL" id="RZC74050.1"/>
    </source>
</evidence>
<feature type="compositionally biased region" description="Polar residues" evidence="1">
    <location>
        <begin position="158"/>
        <end position="176"/>
    </location>
</feature>
<dbReference type="InterPro" id="IPR052843">
    <property type="entry name" value="ER_body_metal_sequester"/>
</dbReference>
<gene>
    <name evidence="3" type="ORF">C5167_049525</name>
</gene>
<feature type="transmembrane region" description="Helical" evidence="2">
    <location>
        <begin position="507"/>
        <end position="525"/>
    </location>
</feature>
<organism evidence="3 4">
    <name type="scientific">Papaver somniferum</name>
    <name type="common">Opium poppy</name>
    <dbReference type="NCBI Taxonomy" id="3469"/>
    <lineage>
        <taxon>Eukaryota</taxon>
        <taxon>Viridiplantae</taxon>
        <taxon>Streptophyta</taxon>
        <taxon>Embryophyta</taxon>
        <taxon>Tracheophyta</taxon>
        <taxon>Spermatophyta</taxon>
        <taxon>Magnoliopsida</taxon>
        <taxon>Ranunculales</taxon>
        <taxon>Papaveraceae</taxon>
        <taxon>Papaveroideae</taxon>
        <taxon>Papaver</taxon>
    </lineage>
</organism>
<dbReference type="PANTHER" id="PTHR38937">
    <property type="entry name" value="MEMBRANE PROTEIN OF ER BODY-LIKE PROTEIN"/>
    <property type="match status" value="1"/>
</dbReference>
<feature type="region of interest" description="Disordered" evidence="1">
    <location>
        <begin position="1"/>
        <end position="35"/>
    </location>
</feature>
<dbReference type="Gramene" id="RZC74050">
    <property type="protein sequence ID" value="RZC74050"/>
    <property type="gene ID" value="C5167_049525"/>
</dbReference>
<keyword evidence="2" id="KW-0472">Membrane</keyword>
<reference evidence="3 4" key="1">
    <citation type="journal article" date="2018" name="Science">
        <title>The opium poppy genome and morphinan production.</title>
        <authorList>
            <person name="Guo L."/>
            <person name="Winzer T."/>
            <person name="Yang X."/>
            <person name="Li Y."/>
            <person name="Ning Z."/>
            <person name="He Z."/>
            <person name="Teodor R."/>
            <person name="Lu Y."/>
            <person name="Bowser T.A."/>
            <person name="Graham I.A."/>
            <person name="Ye K."/>
        </authorList>
    </citation>
    <scope>NUCLEOTIDE SEQUENCE [LARGE SCALE GENOMIC DNA]</scope>
    <source>
        <strain evidence="4">cv. HN1</strain>
        <tissue evidence="3">Leaves</tissue>
    </source>
</reference>
<dbReference type="OMA" id="DLKDDCY"/>
<keyword evidence="2" id="KW-1133">Transmembrane helix</keyword>
<dbReference type="PANTHER" id="PTHR38937:SF2">
    <property type="entry name" value="MEMBRANE PROTEIN OF ER BODY-LIKE PROTEIN ISOFORM X1"/>
    <property type="match status" value="1"/>
</dbReference>